<name>A0A6C0IWD1_9ZZZZ</name>
<proteinExistence type="predicted"/>
<feature type="transmembrane region" description="Helical" evidence="1">
    <location>
        <begin position="78"/>
        <end position="100"/>
    </location>
</feature>
<accession>A0A6C0IWD1</accession>
<evidence type="ECO:0008006" key="3">
    <source>
        <dbReference type="Google" id="ProtNLM"/>
    </source>
</evidence>
<reference evidence="2" key="1">
    <citation type="journal article" date="2020" name="Nature">
        <title>Giant virus diversity and host interactions through global metagenomics.</title>
        <authorList>
            <person name="Schulz F."/>
            <person name="Roux S."/>
            <person name="Paez-Espino D."/>
            <person name="Jungbluth S."/>
            <person name="Walsh D.A."/>
            <person name="Denef V.J."/>
            <person name="McMahon K.D."/>
            <person name="Konstantinidis K.T."/>
            <person name="Eloe-Fadrosh E.A."/>
            <person name="Kyrpides N.C."/>
            <person name="Woyke T."/>
        </authorList>
    </citation>
    <scope>NUCLEOTIDE SEQUENCE</scope>
    <source>
        <strain evidence="2">GVMAG-M-3300024302-11</strain>
    </source>
</reference>
<feature type="transmembrane region" description="Helical" evidence="1">
    <location>
        <begin position="21"/>
        <end position="40"/>
    </location>
</feature>
<sequence length="227" mass="26738">MEIINLLILVIVYYTLYCLEFYQKILLLFGSCMGVSFFINYNLFEENKDENLIYYMLDYIVHIFTYIYNFIIDMSNTLFQFTIVSTCYGVLEDINSYYLVGRNRIFQKLSKVAFNSFLQLQSSKLNRPPITRVQENVPITRVQENVPITRVQENVPITRVQENVPITRVQENVSDTYMQNRNPFTSLQNMSPYIPIQNKSNVKDNDTFKDSIEINTFLDGLINKKIS</sequence>
<keyword evidence="1" id="KW-1133">Transmembrane helix</keyword>
<keyword evidence="1" id="KW-0472">Membrane</keyword>
<evidence type="ECO:0000313" key="2">
    <source>
        <dbReference type="EMBL" id="QHT96147.1"/>
    </source>
</evidence>
<feature type="transmembrane region" description="Helical" evidence="1">
    <location>
        <begin position="52"/>
        <end position="72"/>
    </location>
</feature>
<protein>
    <recommendedName>
        <fullName evidence="3">Transmembrane protein</fullName>
    </recommendedName>
</protein>
<dbReference type="EMBL" id="MN740254">
    <property type="protein sequence ID" value="QHT96147.1"/>
    <property type="molecule type" value="Genomic_DNA"/>
</dbReference>
<keyword evidence="1" id="KW-0812">Transmembrane</keyword>
<evidence type="ECO:0000256" key="1">
    <source>
        <dbReference type="SAM" id="Phobius"/>
    </source>
</evidence>
<organism evidence="2">
    <name type="scientific">viral metagenome</name>
    <dbReference type="NCBI Taxonomy" id="1070528"/>
    <lineage>
        <taxon>unclassified sequences</taxon>
        <taxon>metagenomes</taxon>
        <taxon>organismal metagenomes</taxon>
    </lineage>
</organism>
<dbReference type="AlphaFoldDB" id="A0A6C0IWD1"/>